<accession>A0A172Q017</accession>
<name>A0A172Q017_9CAUD</name>
<gene>
    <name evidence="1" type="ORF">ME3_24</name>
</gene>
<evidence type="ECO:0000313" key="2">
    <source>
        <dbReference type="Proteomes" id="UP000225947"/>
    </source>
</evidence>
<protein>
    <submittedName>
        <fullName evidence="1">Uncharacterized protein</fullName>
    </submittedName>
</protein>
<dbReference type="Proteomes" id="UP000225947">
    <property type="component" value="Segment"/>
</dbReference>
<dbReference type="EMBL" id="KU935715">
    <property type="protein sequence ID" value="AND75185.1"/>
    <property type="molecule type" value="Genomic_DNA"/>
</dbReference>
<proteinExistence type="predicted"/>
<keyword evidence="2" id="KW-1185">Reference proteome</keyword>
<evidence type="ECO:0000313" key="1">
    <source>
        <dbReference type="EMBL" id="AND75185.1"/>
    </source>
</evidence>
<reference evidence="2" key="1">
    <citation type="submission" date="2016-03" db="EMBL/GenBank/DDBJ databases">
        <title>Characterization of Acinetobacter baumannii phage vB_AbaM_ME3.</title>
        <authorList>
            <person name="Buttimer C.T.H."/>
            <person name="Elbreki M."/>
            <person name="Coffey A."/>
        </authorList>
    </citation>
    <scope>NUCLEOTIDE SEQUENCE [LARGE SCALE GENOMIC DNA]</scope>
</reference>
<sequence>MMDIKIINSDKELLSFPITQSISLSLSESIDVNTLQNHIILFRLLPNNNLVSLVEPYSYTLGYIKETFNTVDVTFKLEERSDDFLLTVTPIKPLFLDSEYAIYITRNLVEANSKVVKTVSKSKSTLQTVVTGNVLDRTIEVEVLKTSVISNGSNVVEFKLDGSPYTLNLAQNTSVTLNNIKYIFENTVYLIGEKFNVTVDNVGDVRLEDVLYKFKTAPSESIKPISHQTPSTSIDTQAILNFYQQVSTSPTVILTPKYINPNLFAITLPDGYKLDKTKCIDVAMIREAFNNYLLSNMGLYDSNHKYSIYLFQEGNELYVEVIYSDTNDTPVVIYDENEFVLKYKLKRVGI</sequence>
<organism evidence="1 2">
    <name type="scientific">Acinetobacter phage vB_AbaM_ME3</name>
    <dbReference type="NCBI Taxonomy" id="1837876"/>
    <lineage>
        <taxon>Viruses</taxon>
        <taxon>Duplodnaviria</taxon>
        <taxon>Heunggongvirae</taxon>
        <taxon>Uroviricota</taxon>
        <taxon>Caudoviricetes</taxon>
        <taxon>Metrivirus</taxon>
        <taxon>Metrivirus ME3</taxon>
    </lineage>
</organism>